<keyword evidence="1" id="KW-0812">Transmembrane</keyword>
<keyword evidence="1" id="KW-1133">Transmembrane helix</keyword>
<dbReference type="Pfam" id="PF21534">
    <property type="entry name" value="Rost"/>
    <property type="match status" value="1"/>
</dbReference>
<organism evidence="2 3">
    <name type="scientific">Dreissena polymorpha</name>
    <name type="common">Zebra mussel</name>
    <name type="synonym">Mytilus polymorpha</name>
    <dbReference type="NCBI Taxonomy" id="45954"/>
    <lineage>
        <taxon>Eukaryota</taxon>
        <taxon>Metazoa</taxon>
        <taxon>Spiralia</taxon>
        <taxon>Lophotrochozoa</taxon>
        <taxon>Mollusca</taxon>
        <taxon>Bivalvia</taxon>
        <taxon>Autobranchia</taxon>
        <taxon>Heteroconchia</taxon>
        <taxon>Euheterodonta</taxon>
        <taxon>Imparidentia</taxon>
        <taxon>Neoheterodontei</taxon>
        <taxon>Myida</taxon>
        <taxon>Dreissenoidea</taxon>
        <taxon>Dreissenidae</taxon>
        <taxon>Dreissena</taxon>
    </lineage>
</organism>
<dbReference type="AlphaFoldDB" id="A0A9D4GNM4"/>
<dbReference type="OrthoDB" id="419711at2759"/>
<evidence type="ECO:0000256" key="1">
    <source>
        <dbReference type="SAM" id="Phobius"/>
    </source>
</evidence>
<feature type="transmembrane region" description="Helical" evidence="1">
    <location>
        <begin position="44"/>
        <end position="63"/>
    </location>
</feature>
<sequence>MTMSGSQCCGSVRRELQRKYFGFTEAHPARFCFWQWRVPPLAILLYRFCVAAYTMFWVIYISRNTLDTKIQEHSISIMAFLTTWTYIVLTVYLVLHFIITCIHFLKSELGLLRRLTSENHRRLFHELQVQPSLWGNQEYEYVPGTADGTDVELVITYSPNLLSKIVWILYNIASSASIMVTILFWALLFPYLPKEGDKYLLFNIQLHAVTSVIVILEHSLSAIPIRLQHAIFTLIYGLCYLTFAGIMYAVHHSNIFYPGVLDFSQPSRTAVMCVVVVFVVLPLIQLFLFGIYKFRMWLFDTCNPEEL</sequence>
<dbReference type="InterPro" id="IPR049352">
    <property type="entry name" value="Rost"/>
</dbReference>
<dbReference type="PANTHER" id="PTHR12242:SF45">
    <property type="entry name" value="MARVEL DOMAIN-CONTAINING PROTEIN"/>
    <property type="match status" value="1"/>
</dbReference>
<feature type="transmembrane region" description="Helical" evidence="1">
    <location>
        <begin position="230"/>
        <end position="249"/>
    </location>
</feature>
<feature type="transmembrane region" description="Helical" evidence="1">
    <location>
        <begin position="165"/>
        <end position="187"/>
    </location>
</feature>
<feature type="transmembrane region" description="Helical" evidence="1">
    <location>
        <begin position="269"/>
        <end position="289"/>
    </location>
</feature>
<keyword evidence="3" id="KW-1185">Reference proteome</keyword>
<gene>
    <name evidence="2" type="ORF">DPMN_121896</name>
</gene>
<reference evidence="2" key="2">
    <citation type="submission" date="2020-11" db="EMBL/GenBank/DDBJ databases">
        <authorList>
            <person name="McCartney M.A."/>
            <person name="Auch B."/>
            <person name="Kono T."/>
            <person name="Mallez S."/>
            <person name="Becker A."/>
            <person name="Gohl D.M."/>
            <person name="Silverstein K.A.T."/>
            <person name="Koren S."/>
            <person name="Bechman K.B."/>
            <person name="Herman A."/>
            <person name="Abrahante J.E."/>
            <person name="Garbe J."/>
        </authorList>
    </citation>
    <scope>NUCLEOTIDE SEQUENCE</scope>
    <source>
        <strain evidence="2">Duluth1</strain>
        <tissue evidence="2">Whole animal</tissue>
    </source>
</reference>
<dbReference type="GO" id="GO:0016020">
    <property type="term" value="C:membrane"/>
    <property type="evidence" value="ECO:0007669"/>
    <property type="project" value="TreeGrafter"/>
</dbReference>
<dbReference type="EMBL" id="JAIWYP010000005">
    <property type="protein sequence ID" value="KAH3820152.1"/>
    <property type="molecule type" value="Genomic_DNA"/>
</dbReference>
<feature type="transmembrane region" description="Helical" evidence="1">
    <location>
        <begin position="83"/>
        <end position="105"/>
    </location>
</feature>
<accession>A0A9D4GNM4</accession>
<evidence type="ECO:0000313" key="3">
    <source>
        <dbReference type="Proteomes" id="UP000828390"/>
    </source>
</evidence>
<dbReference type="Proteomes" id="UP000828390">
    <property type="component" value="Unassembled WGS sequence"/>
</dbReference>
<proteinExistence type="predicted"/>
<reference evidence="2" key="1">
    <citation type="journal article" date="2019" name="bioRxiv">
        <title>The Genome of the Zebra Mussel, Dreissena polymorpha: A Resource for Invasive Species Research.</title>
        <authorList>
            <person name="McCartney M.A."/>
            <person name="Auch B."/>
            <person name="Kono T."/>
            <person name="Mallez S."/>
            <person name="Zhang Y."/>
            <person name="Obille A."/>
            <person name="Becker A."/>
            <person name="Abrahante J.E."/>
            <person name="Garbe J."/>
            <person name="Badalamenti J.P."/>
            <person name="Herman A."/>
            <person name="Mangelson H."/>
            <person name="Liachko I."/>
            <person name="Sullivan S."/>
            <person name="Sone E.D."/>
            <person name="Koren S."/>
            <person name="Silverstein K.A.T."/>
            <person name="Beckman K.B."/>
            <person name="Gohl D.M."/>
        </authorList>
    </citation>
    <scope>NUCLEOTIDE SEQUENCE</scope>
    <source>
        <strain evidence="2">Duluth1</strain>
        <tissue evidence="2">Whole animal</tissue>
    </source>
</reference>
<evidence type="ECO:0008006" key="4">
    <source>
        <dbReference type="Google" id="ProtNLM"/>
    </source>
</evidence>
<protein>
    <recommendedName>
        <fullName evidence="4">Protein rolling stone</fullName>
    </recommendedName>
</protein>
<comment type="caution">
    <text evidence="2">The sequence shown here is derived from an EMBL/GenBank/DDBJ whole genome shotgun (WGS) entry which is preliminary data.</text>
</comment>
<dbReference type="PANTHER" id="PTHR12242">
    <property type="entry name" value="OS02G0130600 PROTEIN-RELATED"/>
    <property type="match status" value="1"/>
</dbReference>
<keyword evidence="1" id="KW-0472">Membrane</keyword>
<evidence type="ECO:0000313" key="2">
    <source>
        <dbReference type="EMBL" id="KAH3820152.1"/>
    </source>
</evidence>
<feature type="transmembrane region" description="Helical" evidence="1">
    <location>
        <begin position="199"/>
        <end position="218"/>
    </location>
</feature>
<name>A0A9D4GNM4_DREPO</name>